<evidence type="ECO:0000313" key="11">
    <source>
        <dbReference type="EMBL" id="CAL5221390.1"/>
    </source>
</evidence>
<evidence type="ECO:0000256" key="2">
    <source>
        <dbReference type="ARBA" id="ARBA00013055"/>
    </source>
</evidence>
<sequence>MYQHRKQRQSLCVRSASNGAGSKVDEYLPGDRRVREVKLTDIRRPLSRTRSNDPKKVQALAESISEIGLQEPIDVLDVEGQLYGFSGCHRYEAHQVLGKETIRCRIRKGSKTTLKMHMM</sequence>
<comment type="similarity">
    <text evidence="1">Belongs to the sulfiredoxin family.</text>
</comment>
<keyword evidence="5" id="KW-0049">Antioxidant</keyword>
<dbReference type="SMART" id="SM00470">
    <property type="entry name" value="ParB"/>
    <property type="match status" value="1"/>
</dbReference>
<evidence type="ECO:0000256" key="9">
    <source>
        <dbReference type="SAM" id="MobiDB-lite"/>
    </source>
</evidence>
<keyword evidence="4" id="KW-0067">ATP-binding</keyword>
<dbReference type="PANTHER" id="PTHR21348:SF2">
    <property type="entry name" value="SULFIREDOXIN-1"/>
    <property type="match status" value="1"/>
</dbReference>
<feature type="region of interest" description="Disordered" evidence="9">
    <location>
        <begin position="1"/>
        <end position="26"/>
    </location>
</feature>
<keyword evidence="12" id="KW-1185">Reference proteome</keyword>
<gene>
    <name evidence="11" type="primary">g3573</name>
    <name evidence="11" type="ORF">VP750_LOCUS3049</name>
</gene>
<keyword evidence="3" id="KW-0547">Nucleotide-binding</keyword>
<comment type="caution">
    <text evidence="11">The sequence shown here is derived from an EMBL/GenBank/DDBJ whole genome shotgun (WGS) entry which is preliminary data.</text>
</comment>
<accession>A0ABP1FN42</accession>
<dbReference type="EMBL" id="CAXHTA020000005">
    <property type="protein sequence ID" value="CAL5221390.1"/>
    <property type="molecule type" value="Genomic_DNA"/>
</dbReference>
<evidence type="ECO:0000256" key="5">
    <source>
        <dbReference type="ARBA" id="ARBA00022862"/>
    </source>
</evidence>
<protein>
    <recommendedName>
        <fullName evidence="2">sulfiredoxin</fullName>
        <ecNumber evidence="2">1.8.98.2</ecNumber>
    </recommendedName>
</protein>
<dbReference type="EC" id="1.8.98.2" evidence="2"/>
<dbReference type="Proteomes" id="UP001497392">
    <property type="component" value="Unassembled WGS sequence"/>
</dbReference>
<dbReference type="InterPro" id="IPR003115">
    <property type="entry name" value="ParB_N"/>
</dbReference>
<dbReference type="InterPro" id="IPR036086">
    <property type="entry name" value="ParB/Sulfiredoxin_sf"/>
</dbReference>
<reference evidence="11 12" key="1">
    <citation type="submission" date="2024-06" db="EMBL/GenBank/DDBJ databases">
        <authorList>
            <person name="Kraege A."/>
            <person name="Thomma B."/>
        </authorList>
    </citation>
    <scope>NUCLEOTIDE SEQUENCE [LARGE SCALE GENOMIC DNA]</scope>
</reference>
<proteinExistence type="inferred from homology"/>
<dbReference type="PANTHER" id="PTHR21348">
    <property type="match status" value="1"/>
</dbReference>
<name>A0ABP1FN42_9CHLO</name>
<comment type="catalytic activity">
    <reaction evidence="8">
        <text>S-hydroxy-S-oxy-L-cysteinyl-[peroxiredoxin] + [protein]-dithiol + ATP = S-hydroxy-L-cysteinyl-[peroxiredoxin] + [protein]-disulfide + ADP + phosphate</text>
        <dbReference type="Rhea" id="RHEA:17545"/>
        <dbReference type="Rhea" id="RHEA-COMP:10593"/>
        <dbReference type="Rhea" id="RHEA-COMP:10594"/>
        <dbReference type="Rhea" id="RHEA-COMP:13681"/>
        <dbReference type="Rhea" id="RHEA-COMP:17976"/>
        <dbReference type="ChEBI" id="CHEBI:29950"/>
        <dbReference type="ChEBI" id="CHEBI:30616"/>
        <dbReference type="ChEBI" id="CHEBI:43474"/>
        <dbReference type="ChEBI" id="CHEBI:50058"/>
        <dbReference type="ChEBI" id="CHEBI:61973"/>
        <dbReference type="ChEBI" id="CHEBI:61974"/>
        <dbReference type="ChEBI" id="CHEBI:456216"/>
        <dbReference type="EC" id="1.8.98.2"/>
    </reaction>
</comment>
<dbReference type="InterPro" id="IPR016692">
    <property type="entry name" value="Sulfiredoxin"/>
</dbReference>
<dbReference type="Gene3D" id="3.90.1530.10">
    <property type="entry name" value="Conserved hypothetical protein from pyrococcus furiosus pfu- 392566-001, ParB domain"/>
    <property type="match status" value="1"/>
</dbReference>
<feature type="compositionally biased region" description="Polar residues" evidence="9">
    <location>
        <begin position="9"/>
        <end position="20"/>
    </location>
</feature>
<evidence type="ECO:0000259" key="10">
    <source>
        <dbReference type="SMART" id="SM00470"/>
    </source>
</evidence>
<evidence type="ECO:0000256" key="7">
    <source>
        <dbReference type="ARBA" id="ARBA00023157"/>
    </source>
</evidence>
<evidence type="ECO:0000256" key="4">
    <source>
        <dbReference type="ARBA" id="ARBA00022840"/>
    </source>
</evidence>
<evidence type="ECO:0000313" key="12">
    <source>
        <dbReference type="Proteomes" id="UP001497392"/>
    </source>
</evidence>
<evidence type="ECO:0000256" key="3">
    <source>
        <dbReference type="ARBA" id="ARBA00022741"/>
    </source>
</evidence>
<evidence type="ECO:0000256" key="6">
    <source>
        <dbReference type="ARBA" id="ARBA00023002"/>
    </source>
</evidence>
<keyword evidence="6" id="KW-0560">Oxidoreductase</keyword>
<dbReference type="SUPFAM" id="SSF110849">
    <property type="entry name" value="ParB/Sulfiredoxin"/>
    <property type="match status" value="1"/>
</dbReference>
<organism evidence="11 12">
    <name type="scientific">Coccomyxa viridis</name>
    <dbReference type="NCBI Taxonomy" id="1274662"/>
    <lineage>
        <taxon>Eukaryota</taxon>
        <taxon>Viridiplantae</taxon>
        <taxon>Chlorophyta</taxon>
        <taxon>core chlorophytes</taxon>
        <taxon>Trebouxiophyceae</taxon>
        <taxon>Trebouxiophyceae incertae sedis</taxon>
        <taxon>Coccomyxaceae</taxon>
        <taxon>Coccomyxa</taxon>
    </lineage>
</organism>
<dbReference type="CDD" id="cd16395">
    <property type="entry name" value="Srx"/>
    <property type="match status" value="1"/>
</dbReference>
<keyword evidence="7" id="KW-1015">Disulfide bond</keyword>
<evidence type="ECO:0000256" key="1">
    <source>
        <dbReference type="ARBA" id="ARBA00009609"/>
    </source>
</evidence>
<evidence type="ECO:0000256" key="8">
    <source>
        <dbReference type="ARBA" id="ARBA00047514"/>
    </source>
</evidence>
<feature type="domain" description="ParB-like N-terminal" evidence="10">
    <location>
        <begin position="35"/>
        <end position="113"/>
    </location>
</feature>
<dbReference type="Pfam" id="PF02195">
    <property type="entry name" value="ParB_N"/>
    <property type="match status" value="1"/>
</dbReference>